<feature type="region of interest" description="Disordered" evidence="1">
    <location>
        <begin position="1"/>
        <end position="57"/>
    </location>
</feature>
<evidence type="ECO:0000256" key="1">
    <source>
        <dbReference type="SAM" id="MobiDB-lite"/>
    </source>
</evidence>
<protein>
    <submittedName>
        <fullName evidence="2">Uncharacterized protein</fullName>
    </submittedName>
</protein>
<evidence type="ECO:0000313" key="3">
    <source>
        <dbReference type="Proteomes" id="UP001221757"/>
    </source>
</evidence>
<dbReference type="AlphaFoldDB" id="A0AAD7G263"/>
<sequence length="428" mass="46747">MAKRAATTSEKALRAAAVAAAEAKELEDEEKPPKRRRGRPKKPMPVEESVTEEPPPDAKAALAQSIQEAKNIVIEWDSDLTWTLINAIDEDEEIKDGLFPGIGGIKRSGGQPQTHYYSLLAKICFAKHLKYKEALVKRCREHITTMGKTGAGMTTEDEILPGTELTTKWDLIKADTPWFFTIRTLIALRPNLQPIGLGNTDTEIDTSILLRTQYDDTSSNFDDTHGLSSEDPDPELSDVQDASGAPLDISSDSDDDIPDVLTLAGTKQQVPATTFKAETKPPKKKAKPAPATSIPAAAAAVLPTKSKSAKDRFSATIVAEEETHQRALAVKKDRSDAWKEVALKKIEMDGEVRLAKARSKQVEKEQKLDLARLKIEQEHQYRMAQLQTHAGPSSMPFSGGGGSSGGGTLQDDDFYHPGLYGSLSDSRF</sequence>
<dbReference type="Proteomes" id="UP001221757">
    <property type="component" value="Unassembled WGS sequence"/>
</dbReference>
<feature type="region of interest" description="Disordered" evidence="1">
    <location>
        <begin position="271"/>
        <end position="292"/>
    </location>
</feature>
<proteinExistence type="predicted"/>
<feature type="region of interest" description="Disordered" evidence="1">
    <location>
        <begin position="219"/>
        <end position="259"/>
    </location>
</feature>
<name>A0AAD7G263_MYCRO</name>
<gene>
    <name evidence="2" type="ORF">B0H17DRAFT_1145135</name>
</gene>
<feature type="compositionally biased region" description="Gly residues" evidence="1">
    <location>
        <begin position="398"/>
        <end position="408"/>
    </location>
</feature>
<evidence type="ECO:0000313" key="2">
    <source>
        <dbReference type="EMBL" id="KAJ7660003.1"/>
    </source>
</evidence>
<feature type="region of interest" description="Disordered" evidence="1">
    <location>
        <begin position="385"/>
        <end position="413"/>
    </location>
</feature>
<reference evidence="2" key="1">
    <citation type="submission" date="2023-03" db="EMBL/GenBank/DDBJ databases">
        <title>Massive genome expansion in bonnet fungi (Mycena s.s.) driven by repeated elements and novel gene families across ecological guilds.</title>
        <authorList>
            <consortium name="Lawrence Berkeley National Laboratory"/>
            <person name="Harder C.B."/>
            <person name="Miyauchi S."/>
            <person name="Viragh M."/>
            <person name="Kuo A."/>
            <person name="Thoen E."/>
            <person name="Andreopoulos B."/>
            <person name="Lu D."/>
            <person name="Skrede I."/>
            <person name="Drula E."/>
            <person name="Henrissat B."/>
            <person name="Morin E."/>
            <person name="Kohler A."/>
            <person name="Barry K."/>
            <person name="LaButti K."/>
            <person name="Morin E."/>
            <person name="Salamov A."/>
            <person name="Lipzen A."/>
            <person name="Mereny Z."/>
            <person name="Hegedus B."/>
            <person name="Baldrian P."/>
            <person name="Stursova M."/>
            <person name="Weitz H."/>
            <person name="Taylor A."/>
            <person name="Grigoriev I.V."/>
            <person name="Nagy L.G."/>
            <person name="Martin F."/>
            <person name="Kauserud H."/>
        </authorList>
    </citation>
    <scope>NUCLEOTIDE SEQUENCE</scope>
    <source>
        <strain evidence="2">CBHHK067</strain>
    </source>
</reference>
<dbReference type="EMBL" id="JARKIE010000264">
    <property type="protein sequence ID" value="KAJ7660003.1"/>
    <property type="molecule type" value="Genomic_DNA"/>
</dbReference>
<organism evidence="2 3">
    <name type="scientific">Mycena rosella</name>
    <name type="common">Pink bonnet</name>
    <name type="synonym">Agaricus rosellus</name>
    <dbReference type="NCBI Taxonomy" id="1033263"/>
    <lineage>
        <taxon>Eukaryota</taxon>
        <taxon>Fungi</taxon>
        <taxon>Dikarya</taxon>
        <taxon>Basidiomycota</taxon>
        <taxon>Agaricomycotina</taxon>
        <taxon>Agaricomycetes</taxon>
        <taxon>Agaricomycetidae</taxon>
        <taxon>Agaricales</taxon>
        <taxon>Marasmiineae</taxon>
        <taxon>Mycenaceae</taxon>
        <taxon>Mycena</taxon>
    </lineage>
</organism>
<accession>A0AAD7G263</accession>
<feature type="compositionally biased region" description="Basic residues" evidence="1">
    <location>
        <begin position="33"/>
        <end position="42"/>
    </location>
</feature>
<comment type="caution">
    <text evidence="2">The sequence shown here is derived from an EMBL/GenBank/DDBJ whole genome shotgun (WGS) entry which is preliminary data.</text>
</comment>
<keyword evidence="3" id="KW-1185">Reference proteome</keyword>